<feature type="binding site" evidence="11 12">
    <location>
        <position position="73"/>
    </location>
    <ligand>
        <name>Mg(2+)</name>
        <dbReference type="ChEBI" id="CHEBI:18420"/>
    </ligand>
</feature>
<proteinExistence type="evidence at protein level"/>
<evidence type="ECO:0000259" key="6">
    <source>
        <dbReference type="Pfam" id="PF00692"/>
    </source>
</evidence>
<evidence type="ECO:0007829" key="13">
    <source>
        <dbReference type="PDB" id="3CA9"/>
    </source>
</evidence>
<dbReference type="Proteomes" id="UP000247091">
    <property type="component" value="Segment"/>
</dbReference>
<evidence type="ECO:0000256" key="3">
    <source>
        <dbReference type="ARBA" id="ARBA00012379"/>
    </source>
</evidence>
<comment type="similarity">
    <text evidence="2">Belongs to the dUTPase family.</text>
</comment>
<organism evidence="7 9">
    <name type="scientific">Paramecium bursaria Chlorella virus IL3A</name>
    <name type="common">PBCV-IL3A</name>
    <dbReference type="NCBI Taxonomy" id="46019"/>
    <lineage>
        <taxon>Viruses</taxon>
        <taxon>Varidnaviria</taxon>
        <taxon>Bamfordvirae</taxon>
        <taxon>Nucleocytoviricota</taxon>
        <taxon>Megaviricetes</taxon>
        <taxon>Algavirales</taxon>
        <taxon>Phycodnaviridae</taxon>
        <taxon>Chlorovirus</taxon>
        <taxon>Chlorovirus illinoense</taxon>
    </lineage>
</organism>
<feature type="binding site" evidence="12 13">
    <location>
        <position position="63"/>
    </location>
    <ligand>
        <name>dUDP</name>
        <dbReference type="ChEBI" id="CHEBI:60471"/>
    </ligand>
</feature>
<feature type="binding site" evidence="11 12">
    <location>
        <position position="77"/>
    </location>
    <ligand>
        <name>dUDP</name>
        <dbReference type="ChEBI" id="CHEBI:60471"/>
    </ligand>
</feature>
<dbReference type="PDB" id="3CA9">
    <property type="method" value="X-ray"/>
    <property type="resolution" value="3.00 A"/>
    <property type="chains" value="A/B=1-141"/>
</dbReference>
<dbReference type="InterPro" id="IPR008181">
    <property type="entry name" value="dUTPase"/>
</dbReference>
<keyword evidence="9" id="KW-1185">Reference proteome</keyword>
<feature type="domain" description="dUTPase-like" evidence="6">
    <location>
        <begin position="13"/>
        <end position="140"/>
    </location>
</feature>
<dbReference type="EC" id="3.6.1.23" evidence="3"/>
<dbReference type="NCBIfam" id="NF001862">
    <property type="entry name" value="PRK00601.1"/>
    <property type="match status" value="1"/>
</dbReference>
<evidence type="ECO:0007829" key="12">
    <source>
        <dbReference type="PDB" id="3C3I"/>
    </source>
</evidence>
<dbReference type="GO" id="GO:0004170">
    <property type="term" value="F:dUTP diphosphatase activity"/>
    <property type="evidence" value="ECO:0007669"/>
    <property type="project" value="UniProtKB-EC"/>
</dbReference>
<accession>Q5I3E5</accession>
<keyword evidence="4" id="KW-0378">Hydrolase</keyword>
<evidence type="ECO:0000313" key="8">
    <source>
        <dbReference type="EMBL" id="AGE53999.1"/>
    </source>
</evidence>
<gene>
    <name evidence="8" type="primary">IL-3A_613L</name>
    <name evidence="8" type="ORF">PBCVIL3A_613L</name>
</gene>
<reference evidence="8 10" key="3">
    <citation type="submission" date="2012-10" db="EMBL/GenBank/DDBJ databases">
        <title>Towards defining the chloroviruses: a genomic journey through a genus of large DNA viruses.</title>
        <authorList>
            <person name="Jeanniard A."/>
            <person name="Dunigan D.D."/>
            <person name="Gurnon J.R."/>
            <person name="Agarkova I."/>
            <person name="Kang M."/>
            <person name="Vitek J."/>
            <person name="Duncan G."/>
            <person name="McClung O.W."/>
            <person name="Larsen M."/>
            <person name="Claverie J.-M."/>
            <person name="Van Etten J.L."/>
            <person name="Blanc G."/>
        </authorList>
    </citation>
    <scope>NUCLEOTIDE SEQUENCE [LARGE SCALE GENOMIC DNA]</scope>
</reference>
<dbReference type="EMBL" id="AY857869">
    <property type="protein sequence ID" value="AAW51452.1"/>
    <property type="molecule type" value="Genomic_DNA"/>
</dbReference>
<evidence type="ECO:0000256" key="4">
    <source>
        <dbReference type="ARBA" id="ARBA00022801"/>
    </source>
</evidence>
<evidence type="ECO:0000256" key="5">
    <source>
        <dbReference type="ARBA" id="ARBA00023080"/>
    </source>
</evidence>
<dbReference type="NCBIfam" id="TIGR00576">
    <property type="entry name" value="dut"/>
    <property type="match status" value="1"/>
</dbReference>
<dbReference type="GO" id="GO:0006226">
    <property type="term" value="P:dUMP biosynthetic process"/>
    <property type="evidence" value="ECO:0007669"/>
    <property type="project" value="InterPro"/>
</dbReference>
<dbReference type="InterPro" id="IPR033704">
    <property type="entry name" value="dUTPase_trimeric"/>
</dbReference>
<dbReference type="Pfam" id="PF00692">
    <property type="entry name" value="dUTPase"/>
    <property type="match status" value="1"/>
</dbReference>
<dbReference type="GO" id="GO:0000287">
    <property type="term" value="F:magnesium ion binding"/>
    <property type="evidence" value="ECO:0007669"/>
    <property type="project" value="InterPro"/>
</dbReference>
<dbReference type="PDB" id="3C2T">
    <property type="method" value="X-ray"/>
    <property type="resolution" value="3.00 A"/>
    <property type="chains" value="A/B=1-141"/>
</dbReference>
<feature type="binding site" evidence="12">
    <location>
        <position position="137"/>
    </location>
    <ligand>
        <name>dUDP</name>
        <dbReference type="ChEBI" id="CHEBI:60471"/>
    </ligand>
</feature>
<dbReference type="PANTHER" id="PTHR11241">
    <property type="entry name" value="DEOXYURIDINE 5'-TRIPHOSPHATE NUCLEOTIDOHYDROLASE"/>
    <property type="match status" value="1"/>
</dbReference>
<evidence type="ECO:0000256" key="1">
    <source>
        <dbReference type="ARBA" id="ARBA00003495"/>
    </source>
</evidence>
<evidence type="ECO:0000313" key="7">
    <source>
        <dbReference type="EMBL" id="AAW51452.1"/>
    </source>
</evidence>
<feature type="binding site" evidence="11 12">
    <location>
        <position position="65"/>
    </location>
    <ligand>
        <name>dUDP</name>
        <dbReference type="ChEBI" id="CHEBI:60471"/>
    </ligand>
</feature>
<feature type="binding site" evidence="11 12">
    <location>
        <position position="88"/>
    </location>
    <ligand>
        <name>dUDP</name>
        <dbReference type="ChEBI" id="CHEBI:60471"/>
    </ligand>
</feature>
<sequence>MSSLLVKKLVESATTPMRGSEGAAGYDISSVEDVVVPAMGRIAVSTGISIRVPDGTYGRIAPRSGLAYKYGIDVLAGVIDEDYTGEVKVILYNTTERDYIIKKGDRIAQLILEQIVTPGVAVVLDLSDTARGSGGFGSTGI</sequence>
<feature type="binding site" evidence="11 12">
    <location>
        <position position="64"/>
    </location>
    <ligand>
        <name>dUDP</name>
        <dbReference type="ChEBI" id="CHEBI:60471"/>
    </ligand>
</feature>
<dbReference type="PANTHER" id="PTHR11241:SF0">
    <property type="entry name" value="DEOXYURIDINE 5'-TRIPHOSPHATE NUCLEOTIDOHYDROLASE"/>
    <property type="match status" value="1"/>
</dbReference>
<dbReference type="PDBsum" id="3C3I"/>
<dbReference type="GO" id="GO:0046081">
    <property type="term" value="P:dUTP catabolic process"/>
    <property type="evidence" value="ECO:0007669"/>
    <property type="project" value="InterPro"/>
</dbReference>
<protein>
    <recommendedName>
        <fullName evidence="3">dUTP diphosphatase</fullName>
        <ecNumber evidence="3">3.6.1.23</ecNumber>
    </recommendedName>
</protein>
<name>Q5I3E5_PBCVI</name>
<evidence type="ECO:0007829" key="11">
    <source>
        <dbReference type="PDB" id="3C2T"/>
    </source>
</evidence>
<comment type="function">
    <text evidence="1">This enzyme is involved in nucleotide metabolism: it produces dUMP, the immediate precursor of thymidine nucleotides and it decreases the intracellular concentration of dUTP so that uracil cannot be incorporated into DNA.</text>
</comment>
<keyword evidence="5" id="KW-0546">Nucleotide metabolism</keyword>
<dbReference type="Gene3D" id="2.70.40.10">
    <property type="match status" value="1"/>
</dbReference>
<reference evidence="11 12" key="2">
    <citation type="journal article" date="2009" name="Acta Crystallogr. F Struct. Biol. Commun.">
        <title>Crystallization and crystal-packing studies of Chlorella virus deoxyuridine triphosphatase.</title>
        <authorList>
            <person name="Homma K."/>
            <person name="Moriyama H."/>
        </authorList>
    </citation>
    <scope>X-RAY CRYSTALLOGRAPHY (3.00 ANGSTROMS) IN COMPLEX WITH MG(2+) AND DUDP</scope>
</reference>
<feature type="binding site" evidence="11 12">
    <location>
        <position position="80"/>
    </location>
    <ligand>
        <name>dUDP</name>
        <dbReference type="ChEBI" id="CHEBI:60471"/>
    </ligand>
</feature>
<reference evidence="7 9" key="1">
    <citation type="journal article" date="2005" name="J. Virol.">
        <title>Chlorella virus-encoded deoxyuridine triphosphatases exhibit different temperature optima.</title>
        <authorList>
            <person name="Zhang Y."/>
            <person name="Moriyama H."/>
            <person name="Homma K."/>
            <person name="Van Etten J.L."/>
        </authorList>
    </citation>
    <scope>NUCLEOTIDE SEQUENCE [LARGE SCALE GENOMIC DNA]</scope>
    <source>
        <strain evidence="7">IL3A</strain>
    </source>
</reference>
<dbReference type="PDBsum" id="3CA9"/>
<dbReference type="PDB" id="3C3I">
    <property type="method" value="X-ray"/>
    <property type="resolution" value="3.00 A"/>
    <property type="chains" value="A/B/C/D=1-141"/>
</dbReference>
<dbReference type="InterPro" id="IPR036157">
    <property type="entry name" value="dUTPase-like_sf"/>
</dbReference>
<keyword evidence="11 12" id="KW-0479">Metal-binding</keyword>
<dbReference type="EMBL" id="JX997169">
    <property type="protein sequence ID" value="AGE53999.1"/>
    <property type="molecule type" value="Genomic_DNA"/>
</dbReference>
<feature type="binding site" evidence="12">
    <location>
        <position position="131"/>
    </location>
    <ligand>
        <name>dUDP</name>
        <dbReference type="ChEBI" id="CHEBI:60471"/>
    </ligand>
</feature>
<dbReference type="CDD" id="cd07557">
    <property type="entry name" value="trimeric_dUTPase"/>
    <property type="match status" value="1"/>
</dbReference>
<evidence type="ECO:0000313" key="9">
    <source>
        <dbReference type="Proteomes" id="UP000243509"/>
    </source>
</evidence>
<dbReference type="InterPro" id="IPR029054">
    <property type="entry name" value="dUTPase-like"/>
</dbReference>
<dbReference type="Proteomes" id="UP000243509">
    <property type="component" value="Segment"/>
</dbReference>
<accession>M1HUZ2</accession>
<evidence type="ECO:0000256" key="2">
    <source>
        <dbReference type="ARBA" id="ARBA00006581"/>
    </source>
</evidence>
<organismHost>
    <name type="scientific">Chlorella</name>
    <dbReference type="NCBI Taxonomy" id="3071"/>
</organismHost>
<dbReference type="SUPFAM" id="SSF51283">
    <property type="entry name" value="dUTPase-like"/>
    <property type="match status" value="1"/>
</dbReference>
<keyword evidence="11 12" id="KW-0002">3D-structure</keyword>
<dbReference type="PDBsum" id="3C2T"/>
<evidence type="ECO:0000313" key="10">
    <source>
        <dbReference type="Proteomes" id="UP000247091"/>
    </source>
</evidence>
<dbReference type="SMR" id="Q5I3E5"/>